<proteinExistence type="inferred from homology"/>
<dbReference type="GO" id="GO:0007160">
    <property type="term" value="P:cell-matrix adhesion"/>
    <property type="evidence" value="ECO:0007669"/>
    <property type="project" value="InterPro"/>
</dbReference>
<dbReference type="InterPro" id="IPR001299">
    <property type="entry name" value="Ependymin"/>
</dbReference>
<comment type="similarity">
    <text evidence="3">Belongs to the ependymin family.</text>
</comment>
<comment type="caution">
    <text evidence="5">The sequence shown here is derived from an EMBL/GenBank/DDBJ whole genome shotgun (WGS) entry which is preliminary data.</text>
</comment>
<organism evidence="5 6">
    <name type="scientific">Liparis tanakae</name>
    <name type="common">Tanaka's snailfish</name>
    <dbReference type="NCBI Taxonomy" id="230148"/>
    <lineage>
        <taxon>Eukaryota</taxon>
        <taxon>Metazoa</taxon>
        <taxon>Chordata</taxon>
        <taxon>Craniata</taxon>
        <taxon>Vertebrata</taxon>
        <taxon>Euteleostomi</taxon>
        <taxon>Actinopterygii</taxon>
        <taxon>Neopterygii</taxon>
        <taxon>Teleostei</taxon>
        <taxon>Neoteleostei</taxon>
        <taxon>Acanthomorphata</taxon>
        <taxon>Eupercaria</taxon>
        <taxon>Perciformes</taxon>
        <taxon>Cottioidei</taxon>
        <taxon>Cottales</taxon>
        <taxon>Liparidae</taxon>
        <taxon>Liparis</taxon>
    </lineage>
</organism>
<evidence type="ECO:0000256" key="2">
    <source>
        <dbReference type="ARBA" id="ARBA00004227"/>
    </source>
</evidence>
<reference evidence="5 6" key="1">
    <citation type="submission" date="2019-03" db="EMBL/GenBank/DDBJ databases">
        <title>First draft genome of Liparis tanakae, snailfish: a comprehensive survey of snailfish specific genes.</title>
        <authorList>
            <person name="Kim W."/>
            <person name="Song I."/>
            <person name="Jeong J.-H."/>
            <person name="Kim D."/>
            <person name="Kim S."/>
            <person name="Ryu S."/>
            <person name="Song J.Y."/>
            <person name="Lee S.K."/>
        </authorList>
    </citation>
    <scope>NUCLEOTIDE SEQUENCE [LARGE SCALE GENOMIC DNA]</scope>
    <source>
        <tissue evidence="5">Muscle</tissue>
    </source>
</reference>
<dbReference type="EMBL" id="SRLO01001298">
    <property type="protein sequence ID" value="TNN39230.1"/>
    <property type="molecule type" value="Genomic_DNA"/>
</dbReference>
<comment type="subcellular location">
    <subcellularLocation>
        <location evidence="2">Lysosome lumen</location>
    </subcellularLocation>
</comment>
<evidence type="ECO:0000313" key="6">
    <source>
        <dbReference type="Proteomes" id="UP000314294"/>
    </source>
</evidence>
<dbReference type="AlphaFoldDB" id="A0A4Z2FEB7"/>
<dbReference type="PANTHER" id="PTHR10697">
    <property type="entry name" value="MAMMALIAN EPENDYMIN-RELATED PROTEIN 1"/>
    <property type="match status" value="1"/>
</dbReference>
<name>A0A4Z2FEB7_9TELE</name>
<accession>A0A4Z2FEB7</accession>
<dbReference type="GO" id="GO:0005576">
    <property type="term" value="C:extracellular region"/>
    <property type="evidence" value="ECO:0007669"/>
    <property type="project" value="InterPro"/>
</dbReference>
<sequence>MLRKATRARLLYTERGPPASCYLLAESSASFMLRSASAFESSKVISSGPSSSLDVSIKLKPSVLGSISVVFVAEAAFPRCPFAMCRLSATTTRTITGSANGTADRTREAMHRLLLVLLAAAGASVLGLPRLDASPAAAPCLAPQQWEGRWVTFDHSTGRNSRASVSYDGLKQRIRVLQQNKKHAPCQR</sequence>
<comment type="function">
    <text evidence="1">Binds anionic lipids and gangliosides at acidic pH.</text>
</comment>
<dbReference type="GO" id="GO:0043202">
    <property type="term" value="C:lysosomal lumen"/>
    <property type="evidence" value="ECO:0007669"/>
    <property type="project" value="UniProtKB-SubCell"/>
</dbReference>
<evidence type="ECO:0000313" key="5">
    <source>
        <dbReference type="EMBL" id="TNN39230.1"/>
    </source>
</evidence>
<dbReference type="GO" id="GO:0005509">
    <property type="term" value="F:calcium ion binding"/>
    <property type="evidence" value="ECO:0007669"/>
    <property type="project" value="InterPro"/>
</dbReference>
<protein>
    <recommendedName>
        <fullName evidence="4">Mammalian ependymin-related protein 1</fullName>
    </recommendedName>
</protein>
<keyword evidence="6" id="KW-1185">Reference proteome</keyword>
<gene>
    <name evidence="5" type="primary">EPDR1_1</name>
    <name evidence="5" type="ORF">EYF80_050614</name>
</gene>
<dbReference type="Proteomes" id="UP000314294">
    <property type="component" value="Unassembled WGS sequence"/>
</dbReference>
<evidence type="ECO:0000256" key="4">
    <source>
        <dbReference type="ARBA" id="ARBA00020678"/>
    </source>
</evidence>
<evidence type="ECO:0000256" key="3">
    <source>
        <dbReference type="ARBA" id="ARBA00010771"/>
    </source>
</evidence>
<dbReference type="PANTHER" id="PTHR10697:SF1">
    <property type="entry name" value="MAMMALIAN EPENDYMIN-RELATED PROTEIN 1"/>
    <property type="match status" value="1"/>
</dbReference>
<evidence type="ECO:0000256" key="1">
    <source>
        <dbReference type="ARBA" id="ARBA00002024"/>
    </source>
</evidence>
<dbReference type="OrthoDB" id="6084362at2759"/>